<comment type="caution">
    <text evidence="1">The sequence shown here is derived from an EMBL/GenBank/DDBJ whole genome shotgun (WGS) entry which is preliminary data.</text>
</comment>
<dbReference type="EMBL" id="JBKBDE010000012">
    <property type="protein sequence ID" value="MFN6554342.1"/>
    <property type="molecule type" value="Genomic_DNA"/>
</dbReference>
<dbReference type="Proteomes" id="UP001635817">
    <property type="component" value="Unassembled WGS sequence"/>
</dbReference>
<name>A0ABW9M5A7_9MYCO</name>
<proteinExistence type="predicted"/>
<protein>
    <submittedName>
        <fullName evidence="1">Uncharacterized protein</fullName>
    </submittedName>
</protein>
<keyword evidence="2" id="KW-1185">Reference proteome</keyword>
<accession>A0ABW9M5A7</accession>
<gene>
    <name evidence="1" type="ORF">ACK4CP_28410</name>
</gene>
<reference evidence="1 2" key="1">
    <citation type="submission" date="2024-12" db="EMBL/GenBank/DDBJ databases">
        <title>The coexistence of Mycolicibacterium septicum and Mycolicibacterium nivoides in clinical samples.</title>
        <authorList>
            <person name="Wang C."/>
            <person name="Feng Y."/>
            <person name="Zong Z."/>
        </authorList>
    </citation>
    <scope>NUCLEOTIDE SEQUENCE [LARGE SCALE GENOMIC DNA]</scope>
    <source>
        <strain evidence="1 2">120310</strain>
    </source>
</reference>
<dbReference type="RefSeq" id="WP_409552468.1">
    <property type="nucleotide sequence ID" value="NZ_JBKBDE010000012.1"/>
</dbReference>
<organism evidence="1 2">
    <name type="scientific">Mycolicibacterium septicum</name>
    <dbReference type="NCBI Taxonomy" id="98668"/>
    <lineage>
        <taxon>Bacteria</taxon>
        <taxon>Bacillati</taxon>
        <taxon>Actinomycetota</taxon>
        <taxon>Actinomycetes</taxon>
        <taxon>Mycobacteriales</taxon>
        <taxon>Mycobacteriaceae</taxon>
        <taxon>Mycolicibacterium</taxon>
    </lineage>
</organism>
<sequence length="118" mass="12238">MSSGAFSVYIDQQAGGGPAGALQRVVPIPPPEESGGVRFTTVAFSLAYDNFGTGPATIPAVVRILRGSGPTATINVNIQVGRKWFTFLHADDQAVSVTLNPPAGVRPQVSALVEYATP</sequence>
<evidence type="ECO:0000313" key="2">
    <source>
        <dbReference type="Proteomes" id="UP001635817"/>
    </source>
</evidence>
<evidence type="ECO:0000313" key="1">
    <source>
        <dbReference type="EMBL" id="MFN6554342.1"/>
    </source>
</evidence>